<dbReference type="Gene3D" id="3.40.710.10">
    <property type="entry name" value="DD-peptidase/beta-lactamase superfamily"/>
    <property type="match status" value="1"/>
</dbReference>
<proteinExistence type="predicted"/>
<accession>V6K9A7</accession>
<dbReference type="InterPro" id="IPR012338">
    <property type="entry name" value="Beta-lactam/transpept-like"/>
</dbReference>
<reference evidence="3 4" key="1">
    <citation type="journal article" date="2014" name="Genome Announc.">
        <title>Draft Genome Sequence of Streptomyces roseochromogenes subsp. oscitans DS 12.976, Producer of the Aminocoumarin Antibiotic Clorobiocin.</title>
        <authorList>
            <person name="Ruckert C."/>
            <person name="Kalinowski J."/>
            <person name="Heide L."/>
            <person name="Apel A.K."/>
        </authorList>
    </citation>
    <scope>NUCLEOTIDE SEQUENCE [LARGE SCALE GENOMIC DNA]</scope>
    <source>
        <strain evidence="3 4">DS 12.976</strain>
    </source>
</reference>
<name>V6K9A7_STRRC</name>
<protein>
    <recommendedName>
        <fullName evidence="2">Beta-lactamase-related domain-containing protein</fullName>
    </recommendedName>
</protein>
<dbReference type="STRING" id="1352936.M878_28505"/>
<sequence length="287" mass="30777">MTDNVQVPRTPSCVLTDTSPARVDDGHAVDRFVEIGSFTKVLTGTALMRMAAAGLLDVDDPVERWLPATPGTGITLRNLATHTSGLPRLPPGIGLFELRDPYAAFDADALRRLLGRLDQVAVRPPGQQEEYSNLGYAVLGAALVSAAGASYEELLAEHVLRPLDVHEVSVRPDADRRLLAPGLFGRDRRPWTMNGAILPAGGLWATPRAVADLLVRLAIERRLGDPAPSWQRSGPLLWHNGATRHASVFAGAMENGRWVVVHRLGGDSDDTDRTGVALVRGSGSTPS</sequence>
<comment type="caution">
    <text evidence="3">The sequence shown here is derived from an EMBL/GenBank/DDBJ whole genome shotgun (WGS) entry which is preliminary data.</text>
</comment>
<feature type="domain" description="Beta-lactamase-related" evidence="2">
    <location>
        <begin position="32"/>
        <end position="234"/>
    </location>
</feature>
<dbReference type="Proteomes" id="UP000017984">
    <property type="component" value="Chromosome"/>
</dbReference>
<gene>
    <name evidence="3" type="ORF">M878_28505</name>
</gene>
<dbReference type="PANTHER" id="PTHR43283:SF11">
    <property type="entry name" value="BETA-LACTAMASE-RELATED DOMAIN-CONTAINING PROTEIN"/>
    <property type="match status" value="1"/>
</dbReference>
<dbReference type="InterPro" id="IPR001466">
    <property type="entry name" value="Beta-lactam-related"/>
</dbReference>
<dbReference type="HOGENOM" id="CLU_020027_7_0_11"/>
<keyword evidence="4" id="KW-1185">Reference proteome</keyword>
<organism evidence="3 4">
    <name type="scientific">Streptomyces roseochromogenus subsp. oscitans DS 12.976</name>
    <dbReference type="NCBI Taxonomy" id="1352936"/>
    <lineage>
        <taxon>Bacteria</taxon>
        <taxon>Bacillati</taxon>
        <taxon>Actinomycetota</taxon>
        <taxon>Actinomycetes</taxon>
        <taxon>Kitasatosporales</taxon>
        <taxon>Streptomycetaceae</taxon>
        <taxon>Streptomyces</taxon>
    </lineage>
</organism>
<dbReference type="EMBL" id="AWQX01000242">
    <property type="protein sequence ID" value="EST25569.1"/>
    <property type="molecule type" value="Genomic_DNA"/>
</dbReference>
<dbReference type="SUPFAM" id="SSF56601">
    <property type="entry name" value="beta-lactamase/transpeptidase-like"/>
    <property type="match status" value="1"/>
</dbReference>
<evidence type="ECO:0000256" key="1">
    <source>
        <dbReference type="ARBA" id="ARBA00022801"/>
    </source>
</evidence>
<dbReference type="InterPro" id="IPR050789">
    <property type="entry name" value="Diverse_Enzym_Activities"/>
</dbReference>
<evidence type="ECO:0000313" key="3">
    <source>
        <dbReference type="EMBL" id="EST25569.1"/>
    </source>
</evidence>
<dbReference type="AlphaFoldDB" id="V6K9A7"/>
<evidence type="ECO:0000313" key="4">
    <source>
        <dbReference type="Proteomes" id="UP000017984"/>
    </source>
</evidence>
<dbReference type="Pfam" id="PF00144">
    <property type="entry name" value="Beta-lactamase"/>
    <property type="match status" value="1"/>
</dbReference>
<dbReference type="PATRIC" id="fig|1352936.5.peg.5953"/>
<dbReference type="PANTHER" id="PTHR43283">
    <property type="entry name" value="BETA-LACTAMASE-RELATED"/>
    <property type="match status" value="1"/>
</dbReference>
<dbReference type="GO" id="GO:0016787">
    <property type="term" value="F:hydrolase activity"/>
    <property type="evidence" value="ECO:0007669"/>
    <property type="project" value="UniProtKB-KW"/>
</dbReference>
<evidence type="ECO:0000259" key="2">
    <source>
        <dbReference type="Pfam" id="PF00144"/>
    </source>
</evidence>
<keyword evidence="1" id="KW-0378">Hydrolase</keyword>